<dbReference type="InterPro" id="IPR007577">
    <property type="entry name" value="GlycoTrfase_DXD_sugar-bd_CS"/>
</dbReference>
<evidence type="ECO:0000256" key="1">
    <source>
        <dbReference type="ARBA" id="ARBA00022679"/>
    </source>
</evidence>
<keyword evidence="3" id="KW-1185">Reference proteome</keyword>
<dbReference type="PANTHER" id="PTHR32385:SF15">
    <property type="entry name" value="INOSITOL PHOSPHOCERAMIDE MANNOSYLTRANSFERASE 1"/>
    <property type="match status" value="1"/>
</dbReference>
<dbReference type="EMBL" id="FNHD01000006">
    <property type="protein sequence ID" value="SDL77178.1"/>
    <property type="molecule type" value="Genomic_DNA"/>
</dbReference>
<sequence length="240" mass="28038">MIPKVLHYCWFGKNPLPELVEKCLATWQIILPDYEIRRWDESNFDVFQNDYIKEAYEAKKYAFVSDFARFQILYDEGGIYLDTDVEVLKSLDVFLEHKLFTGFENERSVAPGLILGSVPQSELMAVFRDYYLNKKFKLPDGTLNTESIVTIMTKILVEKGLKLDGSYQVIENFVIYPPEYFSPKGYNTGKMLITENTYTIHHYAGSWLTSKERFKVFAYQMAHKLLGAENFRKLKKALKL</sequence>
<dbReference type="SUPFAM" id="SSF53448">
    <property type="entry name" value="Nucleotide-diphospho-sugar transferases"/>
    <property type="match status" value="1"/>
</dbReference>
<dbReference type="Proteomes" id="UP000199242">
    <property type="component" value="Unassembled WGS sequence"/>
</dbReference>
<comment type="caution">
    <text evidence="2">The sequence shown here is derived from an EMBL/GenBank/DDBJ whole genome shotgun (WGS) entry which is preliminary data.</text>
</comment>
<dbReference type="PANTHER" id="PTHR32385">
    <property type="entry name" value="MANNOSYL PHOSPHORYLINOSITOL CERAMIDE SYNTHASE"/>
    <property type="match status" value="1"/>
</dbReference>
<dbReference type="RefSeq" id="WP_089743075.1">
    <property type="nucleotide sequence ID" value="NZ_FNHD01000006.1"/>
</dbReference>
<evidence type="ECO:0000313" key="3">
    <source>
        <dbReference type="Proteomes" id="UP000199242"/>
    </source>
</evidence>
<dbReference type="Pfam" id="PF04488">
    <property type="entry name" value="Gly_transf_sug"/>
    <property type="match status" value="1"/>
</dbReference>
<dbReference type="Gene3D" id="3.90.550.20">
    <property type="match status" value="1"/>
</dbReference>
<organism evidence="2 3">
    <name type="scientific">Chryseobacterium taihuense</name>
    <dbReference type="NCBI Taxonomy" id="1141221"/>
    <lineage>
        <taxon>Bacteria</taxon>
        <taxon>Pseudomonadati</taxon>
        <taxon>Bacteroidota</taxon>
        <taxon>Flavobacteriia</taxon>
        <taxon>Flavobacteriales</taxon>
        <taxon>Weeksellaceae</taxon>
        <taxon>Chryseobacterium group</taxon>
        <taxon>Chryseobacterium</taxon>
    </lineage>
</organism>
<evidence type="ECO:0000313" key="2">
    <source>
        <dbReference type="EMBL" id="SDL77178.1"/>
    </source>
</evidence>
<dbReference type="InterPro" id="IPR051706">
    <property type="entry name" value="Glycosyltransferase_domain"/>
</dbReference>
<name>A0ABY0QSQ6_9FLAO</name>
<protein>
    <submittedName>
        <fullName evidence="2">Glycosyltransferase sugar-binding region containing DXD motif-containing protein</fullName>
    </submittedName>
</protein>
<keyword evidence="1" id="KW-0808">Transferase</keyword>
<accession>A0ABY0QSQ6</accession>
<proteinExistence type="predicted"/>
<dbReference type="InterPro" id="IPR029044">
    <property type="entry name" value="Nucleotide-diphossugar_trans"/>
</dbReference>
<reference evidence="2 3" key="1">
    <citation type="submission" date="2016-10" db="EMBL/GenBank/DDBJ databases">
        <authorList>
            <person name="Varghese N."/>
            <person name="Submissions S."/>
        </authorList>
    </citation>
    <scope>NUCLEOTIDE SEQUENCE [LARGE SCALE GENOMIC DNA]</scope>
    <source>
        <strain evidence="2 3">CGMCC 1.10941</strain>
    </source>
</reference>
<gene>
    <name evidence="2" type="ORF">SAMN05216273_10626</name>
</gene>